<protein>
    <recommendedName>
        <fullName evidence="3">HMG box domain-containing protein</fullName>
    </recommendedName>
</protein>
<dbReference type="PROSITE" id="PS50118">
    <property type="entry name" value="HMG_BOX_2"/>
    <property type="match status" value="1"/>
</dbReference>
<feature type="domain" description="HMG box" evidence="3">
    <location>
        <begin position="299"/>
        <end position="360"/>
    </location>
</feature>
<name>A0ABQ6M9A9_9STRA</name>
<feature type="region of interest" description="Disordered" evidence="2">
    <location>
        <begin position="24"/>
        <end position="45"/>
    </location>
</feature>
<gene>
    <name evidence="4" type="ORF">TeGR_g14953</name>
</gene>
<feature type="DNA-binding region" description="HMG box" evidence="1">
    <location>
        <begin position="299"/>
        <end position="360"/>
    </location>
</feature>
<evidence type="ECO:0000256" key="1">
    <source>
        <dbReference type="PROSITE-ProRule" id="PRU00267"/>
    </source>
</evidence>
<dbReference type="Gene3D" id="1.10.30.10">
    <property type="entry name" value="High mobility group box domain"/>
    <property type="match status" value="1"/>
</dbReference>
<evidence type="ECO:0000313" key="4">
    <source>
        <dbReference type="EMBL" id="GMI22079.1"/>
    </source>
</evidence>
<keyword evidence="1" id="KW-0539">Nucleus</keyword>
<dbReference type="SUPFAM" id="SSF47095">
    <property type="entry name" value="HMG-box"/>
    <property type="match status" value="1"/>
</dbReference>
<sequence length="369" mass="40168">MPRKPASTKMGALVAAALPAPSTLMTSEGVPRPSSVTSTNAHSGALPAPPPFPAGWLYSAAFSLRRDLSAGGKRQFKTALAFHHGGADYRSLKAVREALPGLDLGEAQLGPLRAQVKELREELVPQIGAAGPSTTFVWPRQGAFVKVRYDDLGWCFGEVLAVDARKSLLHVQYLGEPQPTGEPCPPPVLGDIQVVSREEFRKSKRMPLLRLDPATLERARFEDRAEAAEKTPTVKQRKLRGDDGAAKQGGYLWFADDPEGREAMQAAEAKAKVGAAKESGGQGAGGKTHGECKDDPAFPWKPGSARSLFNHKNWNDEAGVGEQARLNREWARLGDKERRAYERDAERAATRYKERVANYTPSSTEFTSR</sequence>
<proteinExistence type="predicted"/>
<feature type="region of interest" description="Disordered" evidence="2">
    <location>
        <begin position="276"/>
        <end position="299"/>
    </location>
</feature>
<evidence type="ECO:0000259" key="3">
    <source>
        <dbReference type="PROSITE" id="PS50118"/>
    </source>
</evidence>
<evidence type="ECO:0000256" key="2">
    <source>
        <dbReference type="SAM" id="MobiDB-lite"/>
    </source>
</evidence>
<keyword evidence="5" id="KW-1185">Reference proteome</keyword>
<feature type="non-terminal residue" evidence="4">
    <location>
        <position position="369"/>
    </location>
</feature>
<dbReference type="InterPro" id="IPR036910">
    <property type="entry name" value="HMG_box_dom_sf"/>
</dbReference>
<accession>A0ABQ6M9A9</accession>
<dbReference type="EMBL" id="BRYB01005238">
    <property type="protein sequence ID" value="GMI22079.1"/>
    <property type="molecule type" value="Genomic_DNA"/>
</dbReference>
<reference evidence="4 5" key="1">
    <citation type="journal article" date="2023" name="Commun. Biol.">
        <title>Genome analysis of Parmales, the sister group of diatoms, reveals the evolutionary specialization of diatoms from phago-mixotrophs to photoautotrophs.</title>
        <authorList>
            <person name="Ban H."/>
            <person name="Sato S."/>
            <person name="Yoshikawa S."/>
            <person name="Yamada K."/>
            <person name="Nakamura Y."/>
            <person name="Ichinomiya M."/>
            <person name="Sato N."/>
            <person name="Blanc-Mathieu R."/>
            <person name="Endo H."/>
            <person name="Kuwata A."/>
            <person name="Ogata H."/>
        </authorList>
    </citation>
    <scope>NUCLEOTIDE SEQUENCE [LARGE SCALE GENOMIC DNA]</scope>
</reference>
<dbReference type="Proteomes" id="UP001165060">
    <property type="component" value="Unassembled WGS sequence"/>
</dbReference>
<keyword evidence="1" id="KW-0238">DNA-binding</keyword>
<dbReference type="InterPro" id="IPR009071">
    <property type="entry name" value="HMG_box_dom"/>
</dbReference>
<evidence type="ECO:0000313" key="5">
    <source>
        <dbReference type="Proteomes" id="UP001165060"/>
    </source>
</evidence>
<comment type="caution">
    <text evidence="4">The sequence shown here is derived from an EMBL/GenBank/DDBJ whole genome shotgun (WGS) entry which is preliminary data.</text>
</comment>
<organism evidence="4 5">
    <name type="scientific">Tetraparma gracilis</name>
    <dbReference type="NCBI Taxonomy" id="2962635"/>
    <lineage>
        <taxon>Eukaryota</taxon>
        <taxon>Sar</taxon>
        <taxon>Stramenopiles</taxon>
        <taxon>Ochrophyta</taxon>
        <taxon>Bolidophyceae</taxon>
        <taxon>Parmales</taxon>
        <taxon>Triparmaceae</taxon>
        <taxon>Tetraparma</taxon>
    </lineage>
</organism>